<organism evidence="11 13">
    <name type="scientific">Rotaria sordida</name>
    <dbReference type="NCBI Taxonomy" id="392033"/>
    <lineage>
        <taxon>Eukaryota</taxon>
        <taxon>Metazoa</taxon>
        <taxon>Spiralia</taxon>
        <taxon>Gnathifera</taxon>
        <taxon>Rotifera</taxon>
        <taxon>Eurotatoria</taxon>
        <taxon>Bdelloidea</taxon>
        <taxon>Philodinida</taxon>
        <taxon>Philodinidae</taxon>
        <taxon>Rotaria</taxon>
    </lineage>
</organism>
<gene>
    <name evidence="12" type="ORF">FNK824_LOCUS4193</name>
    <name evidence="11" type="ORF">SEV965_LOCUS18492</name>
</gene>
<evidence type="ECO:0000313" key="11">
    <source>
        <dbReference type="EMBL" id="CAF1151780.1"/>
    </source>
</evidence>
<protein>
    <recommendedName>
        <fullName evidence="4">N-acylglucosamine 2-epimerase</fullName>
        <ecNumber evidence="3">5.1.3.8</ecNumber>
    </recommendedName>
    <alternativeName>
        <fullName evidence="8">GlcNAc 2-epimerase</fullName>
    </alternativeName>
    <alternativeName>
        <fullName evidence="6">N-acetyl-D-glucosamine 2-epimerase</fullName>
    </alternativeName>
    <alternativeName>
        <fullName evidence="7">Renin-binding protein</fullName>
    </alternativeName>
</protein>
<proteinExistence type="inferred from homology"/>
<keyword evidence="5" id="KW-0413">Isomerase</keyword>
<dbReference type="Pfam" id="PF07221">
    <property type="entry name" value="GlcNAc_2-epim"/>
    <property type="match status" value="1"/>
</dbReference>
<evidence type="ECO:0000256" key="5">
    <source>
        <dbReference type="ARBA" id="ARBA00023235"/>
    </source>
</evidence>
<evidence type="ECO:0000256" key="1">
    <source>
        <dbReference type="ARBA" id="ARBA00004878"/>
    </source>
</evidence>
<comment type="subunit">
    <text evidence="10">Homodimer. Forms a heterodimer with renin and inhibits its activity.</text>
</comment>
<dbReference type="InterPro" id="IPR010819">
    <property type="entry name" value="AGE/CE"/>
</dbReference>
<evidence type="ECO:0000313" key="12">
    <source>
        <dbReference type="EMBL" id="CAF3616695.1"/>
    </source>
</evidence>
<evidence type="ECO:0000256" key="6">
    <source>
        <dbReference type="ARBA" id="ARBA00031608"/>
    </source>
</evidence>
<dbReference type="EC" id="5.1.3.8" evidence="3"/>
<sequence>MSKSYDFNLWSHYYRDYLLSNIIPFWLRYSIDTEYGGYFTCLDRYGKIFDTDKFIWLQARQVWMFAKLYQDDDLYISDDERKQWLLTAQHGIQFLEKYGRHPTSGQWYFSLTQQGEPLIEPYNIFSSVFASMAFGQMAKIDKINCEKYKEIALNTFNDIEKRRLNPKSEWNKASPISPRQLKSFALPMMMCNLAMELEHLIDKQLLETLTQECIKEIIEQFRQTDSGLILEYINDNDGSRNDSFEGRLLNPGHGIEAMWFLLDIAERQNNKELASICIDTLLIILNYSWDDKYGGIFYFLDIEQRPLQQLEWDQKLWWVHLETLIALVKAIDHRPDKIDELVNWLNKVQKYTIDHFVDPEGGELYGYLNRQGEVLLNLKGGKWKGCYHVPRAFYLCWKTLDKISKKK</sequence>
<comment type="similarity">
    <text evidence="2">Belongs to the N-acylglucosamine 2-epimerase family.</text>
</comment>
<name>A0A814SSI2_9BILA</name>
<reference evidence="11" key="1">
    <citation type="submission" date="2021-02" db="EMBL/GenBank/DDBJ databases">
        <authorList>
            <person name="Nowell W R."/>
        </authorList>
    </citation>
    <scope>NUCLEOTIDE SEQUENCE</scope>
</reference>
<dbReference type="EMBL" id="CAJNOU010001104">
    <property type="protein sequence ID" value="CAF1151780.1"/>
    <property type="molecule type" value="Genomic_DNA"/>
</dbReference>
<dbReference type="SUPFAM" id="SSF48208">
    <property type="entry name" value="Six-hairpin glycosidases"/>
    <property type="match status" value="1"/>
</dbReference>
<evidence type="ECO:0000256" key="9">
    <source>
        <dbReference type="ARBA" id="ARBA00034243"/>
    </source>
</evidence>
<evidence type="ECO:0000256" key="8">
    <source>
        <dbReference type="ARBA" id="ARBA00033215"/>
    </source>
</evidence>
<evidence type="ECO:0000256" key="3">
    <source>
        <dbReference type="ARBA" id="ARBA00013176"/>
    </source>
</evidence>
<dbReference type="InterPro" id="IPR012341">
    <property type="entry name" value="6hp_glycosidase-like_sf"/>
</dbReference>
<dbReference type="PANTHER" id="PTHR15108">
    <property type="entry name" value="N-ACYLGLUCOSAMINE-2-EPIMERASE"/>
    <property type="match status" value="1"/>
</dbReference>
<dbReference type="FunFam" id="1.50.10.10:FF:000021">
    <property type="entry name" value="N-acylglucosamine 2-epimerase"/>
    <property type="match status" value="1"/>
</dbReference>
<comment type="caution">
    <text evidence="11">The sequence shown here is derived from an EMBL/GenBank/DDBJ whole genome shotgun (WGS) entry which is preliminary data.</text>
</comment>
<evidence type="ECO:0000256" key="10">
    <source>
        <dbReference type="ARBA" id="ARBA00046544"/>
    </source>
</evidence>
<evidence type="ECO:0000313" key="13">
    <source>
        <dbReference type="Proteomes" id="UP000663889"/>
    </source>
</evidence>
<dbReference type="Proteomes" id="UP000663889">
    <property type="component" value="Unassembled WGS sequence"/>
</dbReference>
<comment type="catalytic activity">
    <reaction evidence="9">
        <text>an N-acyl-D-glucosamine = an N-acyl-D-mannosamine</text>
        <dbReference type="Rhea" id="RHEA:19033"/>
        <dbReference type="ChEBI" id="CHEBI:16062"/>
        <dbReference type="ChEBI" id="CHEBI:17274"/>
        <dbReference type="EC" id="5.1.3.8"/>
    </reaction>
    <physiologicalReaction direction="left-to-right" evidence="9">
        <dbReference type="Rhea" id="RHEA:19034"/>
    </physiologicalReaction>
    <physiologicalReaction direction="right-to-left" evidence="9">
        <dbReference type="Rhea" id="RHEA:19035"/>
    </physiologicalReaction>
</comment>
<dbReference type="InterPro" id="IPR008928">
    <property type="entry name" value="6-hairpin_glycosidase_sf"/>
</dbReference>
<accession>A0A814SSI2</accession>
<dbReference type="GO" id="GO:0050121">
    <property type="term" value="F:N-acylglucosamine 2-epimerase activity"/>
    <property type="evidence" value="ECO:0007669"/>
    <property type="project" value="UniProtKB-EC"/>
</dbReference>
<dbReference type="AlphaFoldDB" id="A0A814SSI2"/>
<dbReference type="GO" id="GO:0005975">
    <property type="term" value="P:carbohydrate metabolic process"/>
    <property type="evidence" value="ECO:0007669"/>
    <property type="project" value="InterPro"/>
</dbReference>
<comment type="pathway">
    <text evidence="1">Amino-sugar metabolism; N-acetylneuraminate degradation.</text>
</comment>
<evidence type="ECO:0000256" key="4">
    <source>
        <dbReference type="ARBA" id="ARBA00014959"/>
    </source>
</evidence>
<evidence type="ECO:0000256" key="7">
    <source>
        <dbReference type="ARBA" id="ARBA00031909"/>
    </source>
</evidence>
<evidence type="ECO:0000256" key="2">
    <source>
        <dbReference type="ARBA" id="ARBA00008558"/>
    </source>
</evidence>
<dbReference type="Gene3D" id="1.50.10.10">
    <property type="match status" value="1"/>
</dbReference>
<dbReference type="Proteomes" id="UP000663874">
    <property type="component" value="Unassembled WGS sequence"/>
</dbReference>
<dbReference type="EMBL" id="CAJOBE010000298">
    <property type="protein sequence ID" value="CAF3616695.1"/>
    <property type="molecule type" value="Genomic_DNA"/>
</dbReference>